<feature type="compositionally biased region" description="Pro residues" evidence="4">
    <location>
        <begin position="99"/>
        <end position="108"/>
    </location>
</feature>
<dbReference type="PROSITE" id="PS01174">
    <property type="entry name" value="LIPASE_GDXG_SER"/>
    <property type="match status" value="1"/>
</dbReference>
<feature type="compositionally biased region" description="Basic and acidic residues" evidence="4">
    <location>
        <begin position="32"/>
        <end position="46"/>
    </location>
</feature>
<evidence type="ECO:0000256" key="2">
    <source>
        <dbReference type="ARBA" id="ARBA00022801"/>
    </source>
</evidence>
<evidence type="ECO:0000313" key="6">
    <source>
        <dbReference type="EMBL" id="GHI13594.1"/>
    </source>
</evidence>
<dbReference type="EMBL" id="BNDV01000008">
    <property type="protein sequence ID" value="GHI13594.1"/>
    <property type="molecule type" value="Genomic_DNA"/>
</dbReference>
<dbReference type="PANTHER" id="PTHR48081:SF8">
    <property type="entry name" value="ALPHA_BETA HYDROLASE FOLD-3 DOMAIN-CONTAINING PROTEIN-RELATED"/>
    <property type="match status" value="1"/>
</dbReference>
<comment type="similarity">
    <text evidence="1">Belongs to the 'GDXG' lipolytic enzyme family.</text>
</comment>
<feature type="domain" description="Alpha/beta hydrolase fold-3" evidence="5">
    <location>
        <begin position="126"/>
        <end position="331"/>
    </location>
</feature>
<dbReference type="Pfam" id="PF07859">
    <property type="entry name" value="Abhydrolase_3"/>
    <property type="match status" value="1"/>
</dbReference>
<dbReference type="Gene3D" id="3.40.50.1820">
    <property type="entry name" value="alpha/beta hydrolase"/>
    <property type="match status" value="1"/>
</dbReference>
<feature type="region of interest" description="Disordered" evidence="4">
    <location>
        <begin position="1"/>
        <end position="47"/>
    </location>
</feature>
<feature type="active site" evidence="3">
    <location>
        <position position="204"/>
    </location>
</feature>
<feature type="region of interest" description="Disordered" evidence="4">
    <location>
        <begin position="79"/>
        <end position="109"/>
    </location>
</feature>
<dbReference type="Proteomes" id="UP000660554">
    <property type="component" value="Unassembled WGS sequence"/>
</dbReference>
<evidence type="ECO:0000256" key="1">
    <source>
        <dbReference type="ARBA" id="ARBA00010515"/>
    </source>
</evidence>
<gene>
    <name evidence="6" type="ORF">Scinn_30570</name>
</gene>
<feature type="compositionally biased region" description="Low complexity" evidence="4">
    <location>
        <begin position="79"/>
        <end position="91"/>
    </location>
</feature>
<sequence>MAAAREEDLDGDRDRGRRRRDSSRSRSRSRGRSRDRDRGRARDRLDPAAVPYVDALAAAFPDLGRGVTGADEARRILAAASRPPAGRPRVGATRDRTVPGPPGAPPVPVRIYVPDPERWPGPRPTVVFCHGGGWVLCDLDTHDTTARHLSRAAGAAVVSVDYRRAPEHRFPAAAQDAYAALRWAGHHLDELGGDPAALVVAGDSSGGNLAAASLLLARERGGPAVALQALIYPALDAAQDRASYRTAAEGCFLTAAHMRWFWEQYLGPGGDGRHPLASPLRADLTGLPPAHLVVAGCDPLRDDGHAYHRRLARAGIRSVLDSHPGMFHGFLGLAGVLPQACEALARLGGAISSTLTNGKTFGEAGGDAG</sequence>
<evidence type="ECO:0000256" key="3">
    <source>
        <dbReference type="PROSITE-ProRule" id="PRU10038"/>
    </source>
</evidence>
<dbReference type="InterPro" id="IPR013094">
    <property type="entry name" value="AB_hydrolase_3"/>
</dbReference>
<accession>A0ABQ3NLJ0</accession>
<evidence type="ECO:0000256" key="4">
    <source>
        <dbReference type="SAM" id="MobiDB-lite"/>
    </source>
</evidence>
<dbReference type="PANTHER" id="PTHR48081">
    <property type="entry name" value="AB HYDROLASE SUPERFAMILY PROTEIN C4A8.06C"/>
    <property type="match status" value="1"/>
</dbReference>
<evidence type="ECO:0000313" key="7">
    <source>
        <dbReference type="Proteomes" id="UP000660554"/>
    </source>
</evidence>
<reference evidence="7" key="1">
    <citation type="submission" date="2020-09" db="EMBL/GenBank/DDBJ databases">
        <title>Whole genome shotgun sequence of Streptomyces cinnamonensis NBRC 15873.</title>
        <authorList>
            <person name="Komaki H."/>
            <person name="Tamura T."/>
        </authorList>
    </citation>
    <scope>NUCLEOTIDE SEQUENCE [LARGE SCALE GENOMIC DNA]</scope>
    <source>
        <strain evidence="7">NBRC 15873</strain>
    </source>
</reference>
<protein>
    <submittedName>
        <fullName evidence="6">Lipase/esterase</fullName>
    </submittedName>
</protein>
<keyword evidence="7" id="KW-1185">Reference proteome</keyword>
<keyword evidence="2" id="KW-0378">Hydrolase</keyword>
<dbReference type="SUPFAM" id="SSF53474">
    <property type="entry name" value="alpha/beta-Hydrolases"/>
    <property type="match status" value="1"/>
</dbReference>
<evidence type="ECO:0000259" key="5">
    <source>
        <dbReference type="Pfam" id="PF07859"/>
    </source>
</evidence>
<dbReference type="InterPro" id="IPR029058">
    <property type="entry name" value="AB_hydrolase_fold"/>
</dbReference>
<feature type="compositionally biased region" description="Basic residues" evidence="4">
    <location>
        <begin position="16"/>
        <end position="31"/>
    </location>
</feature>
<proteinExistence type="inferred from homology"/>
<dbReference type="InterPro" id="IPR050300">
    <property type="entry name" value="GDXG_lipolytic_enzyme"/>
</dbReference>
<comment type="caution">
    <text evidence="6">The sequence shown here is derived from an EMBL/GenBank/DDBJ whole genome shotgun (WGS) entry which is preliminary data.</text>
</comment>
<name>A0ABQ3NLJ0_STRVG</name>
<dbReference type="GeneID" id="86952938"/>
<dbReference type="InterPro" id="IPR033140">
    <property type="entry name" value="Lipase_GDXG_put_SER_AS"/>
</dbReference>
<organism evidence="6 7">
    <name type="scientific">Streptomyces virginiae</name>
    <name type="common">Streptomyces cinnamonensis</name>
    <dbReference type="NCBI Taxonomy" id="1961"/>
    <lineage>
        <taxon>Bacteria</taxon>
        <taxon>Bacillati</taxon>
        <taxon>Actinomycetota</taxon>
        <taxon>Actinomycetes</taxon>
        <taxon>Kitasatosporales</taxon>
        <taxon>Streptomycetaceae</taxon>
        <taxon>Streptomyces</taxon>
    </lineage>
</organism>
<dbReference type="RefSeq" id="WP_078658454.1">
    <property type="nucleotide sequence ID" value="NZ_BMRU01000002.1"/>
</dbReference>